<feature type="domain" description="Amidase" evidence="1">
    <location>
        <begin position="28"/>
        <end position="195"/>
    </location>
</feature>
<comment type="caution">
    <text evidence="2">The sequence shown here is derived from an EMBL/GenBank/DDBJ whole genome shotgun (WGS) entry which is preliminary data.</text>
</comment>
<keyword evidence="3" id="KW-1185">Reference proteome</keyword>
<dbReference type="RefSeq" id="WP_307278655.1">
    <property type="nucleotide sequence ID" value="NZ_JAUSVX010000011.1"/>
</dbReference>
<dbReference type="InterPro" id="IPR023631">
    <property type="entry name" value="Amidase_dom"/>
</dbReference>
<evidence type="ECO:0000313" key="2">
    <source>
        <dbReference type="EMBL" id="MDQ0472207.1"/>
    </source>
</evidence>
<dbReference type="Gene3D" id="3.90.1300.10">
    <property type="entry name" value="Amidase signature (AS) domain"/>
    <property type="match status" value="1"/>
</dbReference>
<dbReference type="PANTHER" id="PTHR46310:SF7">
    <property type="entry name" value="AMIDASE 1"/>
    <property type="match status" value="1"/>
</dbReference>
<feature type="domain" description="Amidase" evidence="1">
    <location>
        <begin position="296"/>
        <end position="389"/>
    </location>
</feature>
<dbReference type="PROSITE" id="PS00571">
    <property type="entry name" value="AMIDASES"/>
    <property type="match status" value="1"/>
</dbReference>
<dbReference type="EC" id="3.5.1.4" evidence="2"/>
<protein>
    <submittedName>
        <fullName evidence="2">Amidase</fullName>
        <ecNumber evidence="2">3.5.1.4</ecNumber>
    </submittedName>
</protein>
<sequence>MSSCRPDGLPGREDFGAFVAGPRLSIDGASAGPLAGLTFAAKDLFDVAGHVTGCGSPDWAASHGPAQRSAAAVDLLLAAGARLAGKTVTDEISLGLLGRNRHVGTPVNPRAPDRYPGGSSSGSAAAVAAGLVALALGSDSGGSMRVPASFCGLYGIRPTHGAVPTAGLMTQSPSFDTAGFFAADAEIFARVGAVLLPQGPEEGIEEVLIAEDAFACADAPVRGALRPAVAAVAQHVGHSRSIILAEEGLRAWNGHHVHLQHPEFARTFGPWVDAVDPRLSYDVAATIAVARRLPEAPQQAALAFRPLVRARVEALLEGRRVLCLPTTPILPPRRDLSLGETAAACERIVDLTCIAGLTGLPQVSLPLGAAEGLPVGLSLIGWRGSDGALVELARRMGRPA</sequence>
<dbReference type="InterPro" id="IPR020556">
    <property type="entry name" value="Amidase_CS"/>
</dbReference>
<proteinExistence type="predicted"/>
<dbReference type="NCBIfam" id="NF006169">
    <property type="entry name" value="PRK08310.1"/>
    <property type="match status" value="1"/>
</dbReference>
<dbReference type="InterPro" id="IPR036928">
    <property type="entry name" value="AS_sf"/>
</dbReference>
<dbReference type="EMBL" id="JAUSVX010000011">
    <property type="protein sequence ID" value="MDQ0472207.1"/>
    <property type="molecule type" value="Genomic_DNA"/>
</dbReference>
<dbReference type="Pfam" id="PF01425">
    <property type="entry name" value="Amidase"/>
    <property type="match status" value="2"/>
</dbReference>
<dbReference type="Proteomes" id="UP001242480">
    <property type="component" value="Unassembled WGS sequence"/>
</dbReference>
<dbReference type="GO" id="GO:0004040">
    <property type="term" value="F:amidase activity"/>
    <property type="evidence" value="ECO:0007669"/>
    <property type="project" value="UniProtKB-EC"/>
</dbReference>
<organism evidence="2 3">
    <name type="scientific">Labrys wisconsinensis</name>
    <dbReference type="NCBI Taxonomy" id="425677"/>
    <lineage>
        <taxon>Bacteria</taxon>
        <taxon>Pseudomonadati</taxon>
        <taxon>Pseudomonadota</taxon>
        <taxon>Alphaproteobacteria</taxon>
        <taxon>Hyphomicrobiales</taxon>
        <taxon>Xanthobacteraceae</taxon>
        <taxon>Labrys</taxon>
    </lineage>
</organism>
<keyword evidence="2" id="KW-0378">Hydrolase</keyword>
<reference evidence="2 3" key="1">
    <citation type="submission" date="2023-07" db="EMBL/GenBank/DDBJ databases">
        <title>Genomic Encyclopedia of Type Strains, Phase IV (KMG-IV): sequencing the most valuable type-strain genomes for metagenomic binning, comparative biology and taxonomic classification.</title>
        <authorList>
            <person name="Goeker M."/>
        </authorList>
    </citation>
    <scope>NUCLEOTIDE SEQUENCE [LARGE SCALE GENOMIC DNA]</scope>
    <source>
        <strain evidence="2 3">DSM 19619</strain>
    </source>
</reference>
<dbReference type="SUPFAM" id="SSF75304">
    <property type="entry name" value="Amidase signature (AS) enzymes"/>
    <property type="match status" value="1"/>
</dbReference>
<evidence type="ECO:0000313" key="3">
    <source>
        <dbReference type="Proteomes" id="UP001242480"/>
    </source>
</evidence>
<gene>
    <name evidence="2" type="ORF">QO011_005236</name>
</gene>
<dbReference type="PANTHER" id="PTHR46310">
    <property type="entry name" value="AMIDASE 1"/>
    <property type="match status" value="1"/>
</dbReference>
<name>A0ABU0JD54_9HYPH</name>
<evidence type="ECO:0000259" key="1">
    <source>
        <dbReference type="Pfam" id="PF01425"/>
    </source>
</evidence>
<accession>A0ABU0JD54</accession>